<name>A0ABQ6JL68_9ACTN</name>
<dbReference type="SUPFAM" id="SSF53720">
    <property type="entry name" value="ALDH-like"/>
    <property type="match status" value="1"/>
</dbReference>
<keyword evidence="5" id="KW-1185">Reference proteome</keyword>
<evidence type="ECO:0000259" key="3">
    <source>
        <dbReference type="Pfam" id="PF00171"/>
    </source>
</evidence>
<evidence type="ECO:0000313" key="4">
    <source>
        <dbReference type="EMBL" id="GMA88748.1"/>
    </source>
</evidence>
<evidence type="ECO:0000313" key="5">
    <source>
        <dbReference type="Proteomes" id="UP001157017"/>
    </source>
</evidence>
<protein>
    <recommendedName>
        <fullName evidence="3">Aldehyde dehydrogenase domain-containing protein</fullName>
    </recommendedName>
</protein>
<dbReference type="EMBL" id="BSUZ01000001">
    <property type="protein sequence ID" value="GMA88748.1"/>
    <property type="molecule type" value="Genomic_DNA"/>
</dbReference>
<dbReference type="Pfam" id="PF00171">
    <property type="entry name" value="Aldedh"/>
    <property type="match status" value="1"/>
</dbReference>
<dbReference type="PANTHER" id="PTHR11699">
    <property type="entry name" value="ALDEHYDE DEHYDROGENASE-RELATED"/>
    <property type="match status" value="1"/>
</dbReference>
<dbReference type="Gene3D" id="3.40.605.10">
    <property type="entry name" value="Aldehyde Dehydrogenase, Chain A, domain 1"/>
    <property type="match status" value="1"/>
</dbReference>
<dbReference type="InterPro" id="IPR016161">
    <property type="entry name" value="Ald_DH/histidinol_DH"/>
</dbReference>
<proteinExistence type="predicted"/>
<evidence type="ECO:0000256" key="2">
    <source>
        <dbReference type="SAM" id="MobiDB-lite"/>
    </source>
</evidence>
<organism evidence="4 5">
    <name type="scientific">Angustibacter aerolatus</name>
    <dbReference type="NCBI Taxonomy" id="1162965"/>
    <lineage>
        <taxon>Bacteria</taxon>
        <taxon>Bacillati</taxon>
        <taxon>Actinomycetota</taxon>
        <taxon>Actinomycetes</taxon>
        <taxon>Kineosporiales</taxon>
        <taxon>Kineosporiaceae</taxon>
    </lineage>
</organism>
<feature type="domain" description="Aldehyde dehydrogenase" evidence="3">
    <location>
        <begin position="2"/>
        <end position="65"/>
    </location>
</feature>
<dbReference type="InterPro" id="IPR015590">
    <property type="entry name" value="Aldehyde_DH_dom"/>
</dbReference>
<dbReference type="InterPro" id="IPR016162">
    <property type="entry name" value="Ald_DH_N"/>
</dbReference>
<keyword evidence="1" id="KW-0560">Oxidoreductase</keyword>
<accession>A0ABQ6JL68</accession>
<feature type="region of interest" description="Disordered" evidence="2">
    <location>
        <begin position="100"/>
        <end position="139"/>
    </location>
</feature>
<dbReference type="Proteomes" id="UP001157017">
    <property type="component" value="Unassembled WGS sequence"/>
</dbReference>
<reference evidence="5" key="1">
    <citation type="journal article" date="2019" name="Int. J. Syst. Evol. Microbiol.">
        <title>The Global Catalogue of Microorganisms (GCM) 10K type strain sequencing project: providing services to taxonomists for standard genome sequencing and annotation.</title>
        <authorList>
            <consortium name="The Broad Institute Genomics Platform"/>
            <consortium name="The Broad Institute Genome Sequencing Center for Infectious Disease"/>
            <person name="Wu L."/>
            <person name="Ma J."/>
        </authorList>
    </citation>
    <scope>NUCLEOTIDE SEQUENCE [LARGE SCALE GENOMIC DNA]</scope>
    <source>
        <strain evidence="5">NBRC 108730</strain>
    </source>
</reference>
<gene>
    <name evidence="4" type="ORF">GCM10025868_39980</name>
</gene>
<evidence type="ECO:0000256" key="1">
    <source>
        <dbReference type="ARBA" id="ARBA00023002"/>
    </source>
</evidence>
<sequence length="139" mass="15087">MSLALEAGLPEGVLTVLPGRGDVVGERFVTHPLVRKVCFTGSTAVGQRIMRGAAEQVKRVTLEPGWQERQRGVRGRRPRARGGVGARVGVRQRRAGLLRAQPDPGAAQRARPVPRACSSPRCRASCAPTRPTRPPRWGR</sequence>
<comment type="caution">
    <text evidence="4">The sequence shown here is derived from an EMBL/GenBank/DDBJ whole genome shotgun (WGS) entry which is preliminary data.</text>
</comment>